<feature type="domain" description="Hemerythrin-like" evidence="2">
    <location>
        <begin position="67"/>
        <end position="153"/>
    </location>
</feature>
<organism evidence="3 4">
    <name type="scientific">Crucibulum laeve</name>
    <dbReference type="NCBI Taxonomy" id="68775"/>
    <lineage>
        <taxon>Eukaryota</taxon>
        <taxon>Fungi</taxon>
        <taxon>Dikarya</taxon>
        <taxon>Basidiomycota</taxon>
        <taxon>Agaricomycotina</taxon>
        <taxon>Agaricomycetes</taxon>
        <taxon>Agaricomycetidae</taxon>
        <taxon>Agaricales</taxon>
        <taxon>Agaricineae</taxon>
        <taxon>Nidulariaceae</taxon>
        <taxon>Crucibulum</taxon>
    </lineage>
</organism>
<dbReference type="AlphaFoldDB" id="A0A5C3LHR3"/>
<dbReference type="InterPro" id="IPR012312">
    <property type="entry name" value="Hemerythrin-like"/>
</dbReference>
<keyword evidence="4" id="KW-1185">Reference proteome</keyword>
<sequence>MSPTSDPYSLIPVPPPSPDDQHDNAEALYIDMILIHNVLIVGFNSIAVNAPLVRPGDEYAFAGYSLACTELVHTHHDGEESILFPFLQTKLDMSHNQEQHEAFGSGMAAFETYMRSVQSKTETYNKEKVQKLLNDFADILVQHLHDEISTITPEKLRTVDQAGFAKALKDHEAYAKSHPGLFTIFPFVMVHHDHKATPNWPPIPAPLRWFARNIAGLRHPSYWKFAPYKFNGDVQVYAS</sequence>
<reference evidence="3 4" key="1">
    <citation type="journal article" date="2019" name="Nat. Ecol. Evol.">
        <title>Megaphylogeny resolves global patterns of mushroom evolution.</title>
        <authorList>
            <person name="Varga T."/>
            <person name="Krizsan K."/>
            <person name="Foldi C."/>
            <person name="Dima B."/>
            <person name="Sanchez-Garcia M."/>
            <person name="Sanchez-Ramirez S."/>
            <person name="Szollosi G.J."/>
            <person name="Szarkandi J.G."/>
            <person name="Papp V."/>
            <person name="Albert L."/>
            <person name="Andreopoulos W."/>
            <person name="Angelini C."/>
            <person name="Antonin V."/>
            <person name="Barry K.W."/>
            <person name="Bougher N.L."/>
            <person name="Buchanan P."/>
            <person name="Buyck B."/>
            <person name="Bense V."/>
            <person name="Catcheside P."/>
            <person name="Chovatia M."/>
            <person name="Cooper J."/>
            <person name="Damon W."/>
            <person name="Desjardin D."/>
            <person name="Finy P."/>
            <person name="Geml J."/>
            <person name="Haridas S."/>
            <person name="Hughes K."/>
            <person name="Justo A."/>
            <person name="Karasinski D."/>
            <person name="Kautmanova I."/>
            <person name="Kiss B."/>
            <person name="Kocsube S."/>
            <person name="Kotiranta H."/>
            <person name="LaButti K.M."/>
            <person name="Lechner B.E."/>
            <person name="Liimatainen K."/>
            <person name="Lipzen A."/>
            <person name="Lukacs Z."/>
            <person name="Mihaltcheva S."/>
            <person name="Morgado L.N."/>
            <person name="Niskanen T."/>
            <person name="Noordeloos M.E."/>
            <person name="Ohm R.A."/>
            <person name="Ortiz-Santana B."/>
            <person name="Ovrebo C."/>
            <person name="Racz N."/>
            <person name="Riley R."/>
            <person name="Savchenko A."/>
            <person name="Shiryaev A."/>
            <person name="Soop K."/>
            <person name="Spirin V."/>
            <person name="Szebenyi C."/>
            <person name="Tomsovsky M."/>
            <person name="Tulloss R.E."/>
            <person name="Uehling J."/>
            <person name="Grigoriev I.V."/>
            <person name="Vagvolgyi C."/>
            <person name="Papp T."/>
            <person name="Martin F.M."/>
            <person name="Miettinen O."/>
            <person name="Hibbett D.S."/>
            <person name="Nagy L.G."/>
        </authorList>
    </citation>
    <scope>NUCLEOTIDE SEQUENCE [LARGE SCALE GENOMIC DNA]</scope>
    <source>
        <strain evidence="3 4">CBS 166.37</strain>
    </source>
</reference>
<evidence type="ECO:0000313" key="3">
    <source>
        <dbReference type="EMBL" id="TFK32639.1"/>
    </source>
</evidence>
<dbReference type="OrthoDB" id="58416at2759"/>
<dbReference type="Pfam" id="PF01814">
    <property type="entry name" value="Hemerythrin"/>
    <property type="match status" value="1"/>
</dbReference>
<dbReference type="PANTHER" id="PTHR38048:SF2">
    <property type="entry name" value="HEMERYTHRIN-LIKE DOMAIN-CONTAINING PROTEIN"/>
    <property type="match status" value="1"/>
</dbReference>
<feature type="compositionally biased region" description="Low complexity" evidence="1">
    <location>
        <begin position="1"/>
        <end position="11"/>
    </location>
</feature>
<evidence type="ECO:0000313" key="4">
    <source>
        <dbReference type="Proteomes" id="UP000308652"/>
    </source>
</evidence>
<name>A0A5C3LHR3_9AGAR</name>
<evidence type="ECO:0000256" key="1">
    <source>
        <dbReference type="SAM" id="MobiDB-lite"/>
    </source>
</evidence>
<dbReference type="Proteomes" id="UP000308652">
    <property type="component" value="Unassembled WGS sequence"/>
</dbReference>
<gene>
    <name evidence="3" type="ORF">BDQ12DRAFT_692248</name>
</gene>
<protein>
    <recommendedName>
        <fullName evidence="2">Hemerythrin-like domain-containing protein</fullName>
    </recommendedName>
</protein>
<feature type="region of interest" description="Disordered" evidence="1">
    <location>
        <begin position="1"/>
        <end position="22"/>
    </location>
</feature>
<proteinExistence type="predicted"/>
<accession>A0A5C3LHR3</accession>
<evidence type="ECO:0000259" key="2">
    <source>
        <dbReference type="Pfam" id="PF01814"/>
    </source>
</evidence>
<dbReference type="STRING" id="68775.A0A5C3LHR3"/>
<dbReference type="EMBL" id="ML213668">
    <property type="protein sequence ID" value="TFK32639.1"/>
    <property type="molecule type" value="Genomic_DNA"/>
</dbReference>
<dbReference type="PANTHER" id="PTHR38048">
    <property type="entry name" value="EXPRESSED PROTEIN"/>
    <property type="match status" value="1"/>
</dbReference>
<dbReference type="Gene3D" id="1.20.120.520">
    <property type="entry name" value="nmb1532 protein domain like"/>
    <property type="match status" value="1"/>
</dbReference>
<dbReference type="InterPro" id="IPR053206">
    <property type="entry name" value="Dimeric_xanthone_biosynth"/>
</dbReference>